<gene>
    <name evidence="1" type="ORF">PPEP_a4537</name>
</gene>
<dbReference type="AlphaFoldDB" id="A0A8I0T6G1"/>
<accession>A0A8I0T6G1</accession>
<reference evidence="1 2" key="1">
    <citation type="submission" date="2015-06" db="EMBL/GenBank/DDBJ databases">
        <title>Genome sequence of Pseudoalteromonas peptidolytica.</title>
        <authorList>
            <person name="Xie B.-B."/>
            <person name="Rong J.-C."/>
            <person name="Qin Q.-L."/>
            <person name="Zhang Y.-Z."/>
        </authorList>
    </citation>
    <scope>NUCLEOTIDE SEQUENCE [LARGE SCALE GENOMIC DNA]</scope>
    <source>
        <strain evidence="1 2">F12-50-A1</strain>
    </source>
</reference>
<name>A0A8I0T6G1_9GAMM</name>
<dbReference type="EMBL" id="AQHF01000032">
    <property type="protein sequence ID" value="MBE0348258.1"/>
    <property type="molecule type" value="Genomic_DNA"/>
</dbReference>
<proteinExistence type="predicted"/>
<protein>
    <submittedName>
        <fullName evidence="1">Uncharacterized protein</fullName>
    </submittedName>
</protein>
<evidence type="ECO:0000313" key="2">
    <source>
        <dbReference type="Proteomes" id="UP000660708"/>
    </source>
</evidence>
<organism evidence="1 2">
    <name type="scientific">Pseudoalteromonas peptidolytica F12-50-A1</name>
    <dbReference type="NCBI Taxonomy" id="1315280"/>
    <lineage>
        <taxon>Bacteria</taxon>
        <taxon>Pseudomonadati</taxon>
        <taxon>Pseudomonadota</taxon>
        <taxon>Gammaproteobacteria</taxon>
        <taxon>Alteromonadales</taxon>
        <taxon>Pseudoalteromonadaceae</taxon>
        <taxon>Pseudoalteromonas</taxon>
    </lineage>
</organism>
<evidence type="ECO:0000313" key="1">
    <source>
        <dbReference type="EMBL" id="MBE0348258.1"/>
    </source>
</evidence>
<dbReference type="Proteomes" id="UP000660708">
    <property type="component" value="Unassembled WGS sequence"/>
</dbReference>
<sequence>MTLNEFHSEKGFKNIKQGADFFSVSMSSYQKYLYFYRYPSARTAQLMVNKSEGLICLNKWNSRYLEKAQERVREGAK</sequence>
<keyword evidence="2" id="KW-1185">Reference proteome</keyword>
<comment type="caution">
    <text evidence="1">The sequence shown here is derived from an EMBL/GenBank/DDBJ whole genome shotgun (WGS) entry which is preliminary data.</text>
</comment>